<dbReference type="RefSeq" id="XP_062782237.1">
    <property type="nucleotide sequence ID" value="XM_062926186.1"/>
</dbReference>
<dbReference type="GeneID" id="87946530"/>
<dbReference type="EMBL" id="CP137310">
    <property type="protein sequence ID" value="WQF85014.1"/>
    <property type="molecule type" value="Genomic_DNA"/>
</dbReference>
<accession>A0AAX4IQ47</accession>
<organism evidence="1 2">
    <name type="scientific">Colletotrichum destructivum</name>
    <dbReference type="NCBI Taxonomy" id="34406"/>
    <lineage>
        <taxon>Eukaryota</taxon>
        <taxon>Fungi</taxon>
        <taxon>Dikarya</taxon>
        <taxon>Ascomycota</taxon>
        <taxon>Pezizomycotina</taxon>
        <taxon>Sordariomycetes</taxon>
        <taxon>Hypocreomycetidae</taxon>
        <taxon>Glomerellales</taxon>
        <taxon>Glomerellaceae</taxon>
        <taxon>Colletotrichum</taxon>
        <taxon>Colletotrichum destructivum species complex</taxon>
    </lineage>
</organism>
<dbReference type="AlphaFoldDB" id="A0AAX4IQ47"/>
<evidence type="ECO:0000313" key="1">
    <source>
        <dbReference type="EMBL" id="WQF85014.1"/>
    </source>
</evidence>
<dbReference type="Proteomes" id="UP001322277">
    <property type="component" value="Chromosome 6"/>
</dbReference>
<protein>
    <submittedName>
        <fullName evidence="1">Uncharacterized protein</fullName>
    </submittedName>
</protein>
<reference evidence="2" key="1">
    <citation type="journal article" date="2023" name="bioRxiv">
        <title>Complete genome of the Medicago anthracnose fungus, Colletotrichum destructivum, reveals a mini-chromosome-like region within a core chromosome.</title>
        <authorList>
            <person name="Lapalu N."/>
            <person name="Simon A."/>
            <person name="Lu A."/>
            <person name="Plaumann P.-L."/>
            <person name="Amselem J."/>
            <person name="Pigne S."/>
            <person name="Auger A."/>
            <person name="Koch C."/>
            <person name="Dallery J.-F."/>
            <person name="O'Connell R.J."/>
        </authorList>
    </citation>
    <scope>NUCLEOTIDE SEQUENCE [LARGE SCALE GENOMIC DNA]</scope>
    <source>
        <strain evidence="2">CBS 520.97</strain>
    </source>
</reference>
<gene>
    <name evidence="1" type="ORF">CDEST_10028</name>
</gene>
<evidence type="ECO:0000313" key="2">
    <source>
        <dbReference type="Proteomes" id="UP001322277"/>
    </source>
</evidence>
<name>A0AAX4IQ47_9PEZI</name>
<dbReference type="KEGG" id="cdet:87946530"/>
<keyword evidence="2" id="KW-1185">Reference proteome</keyword>
<proteinExistence type="predicted"/>
<sequence>MPSASERKRSYHGIIFKRSGRAHEPHFLPASFTGQRVSLVAYPTPAESHITKIILSM</sequence>